<feature type="region of interest" description="Disordered" evidence="1">
    <location>
        <begin position="707"/>
        <end position="729"/>
    </location>
</feature>
<dbReference type="EMBL" id="BLZH01000005">
    <property type="protein sequence ID" value="GFP55524.1"/>
    <property type="molecule type" value="Genomic_DNA"/>
</dbReference>
<keyword evidence="2" id="KW-1133">Transmembrane helix</keyword>
<keyword evidence="2" id="KW-0472">Membrane</keyword>
<feature type="region of interest" description="Disordered" evidence="1">
    <location>
        <begin position="199"/>
        <end position="339"/>
    </location>
</feature>
<evidence type="ECO:0000256" key="2">
    <source>
        <dbReference type="SAM" id="Phobius"/>
    </source>
</evidence>
<evidence type="ECO:0000256" key="1">
    <source>
        <dbReference type="SAM" id="MobiDB-lite"/>
    </source>
</evidence>
<gene>
    <name evidence="3" type="ORF">TASIC1_0005038200</name>
</gene>
<feature type="transmembrane region" description="Helical" evidence="2">
    <location>
        <begin position="21"/>
        <end position="47"/>
    </location>
</feature>
<feature type="compositionally biased region" description="Basic and acidic residues" evidence="1">
    <location>
        <begin position="486"/>
        <end position="498"/>
    </location>
</feature>
<organism evidence="3 4">
    <name type="scientific">Trichoderma asperellum</name>
    <name type="common">Filamentous fungus</name>
    <dbReference type="NCBI Taxonomy" id="101201"/>
    <lineage>
        <taxon>Eukaryota</taxon>
        <taxon>Fungi</taxon>
        <taxon>Dikarya</taxon>
        <taxon>Ascomycota</taxon>
        <taxon>Pezizomycotina</taxon>
        <taxon>Sordariomycetes</taxon>
        <taxon>Hypocreomycetidae</taxon>
        <taxon>Hypocreales</taxon>
        <taxon>Hypocreaceae</taxon>
        <taxon>Trichoderma</taxon>
    </lineage>
</organism>
<evidence type="ECO:0000313" key="4">
    <source>
        <dbReference type="Proteomes" id="UP000517252"/>
    </source>
</evidence>
<feature type="region of interest" description="Disordered" evidence="1">
    <location>
        <begin position="647"/>
        <end position="675"/>
    </location>
</feature>
<feature type="region of interest" description="Disordered" evidence="1">
    <location>
        <begin position="122"/>
        <end position="142"/>
    </location>
</feature>
<comment type="caution">
    <text evidence="3">The sequence shown here is derived from an EMBL/GenBank/DDBJ whole genome shotgun (WGS) entry which is preliminary data.</text>
</comment>
<keyword evidence="2" id="KW-0812">Transmembrane</keyword>
<feature type="compositionally biased region" description="Basic residues" evidence="1">
    <location>
        <begin position="128"/>
        <end position="137"/>
    </location>
</feature>
<dbReference type="OrthoDB" id="4760011at2759"/>
<feature type="region of interest" description="Disordered" evidence="1">
    <location>
        <begin position="358"/>
        <end position="438"/>
    </location>
</feature>
<feature type="compositionally biased region" description="Low complexity" evidence="1">
    <location>
        <begin position="271"/>
        <end position="325"/>
    </location>
</feature>
<dbReference type="Proteomes" id="UP000517252">
    <property type="component" value="Unassembled WGS sequence"/>
</dbReference>
<feature type="compositionally biased region" description="Low complexity" evidence="1">
    <location>
        <begin position="397"/>
        <end position="427"/>
    </location>
</feature>
<feature type="compositionally biased region" description="Low complexity" evidence="1">
    <location>
        <begin position="649"/>
        <end position="661"/>
    </location>
</feature>
<reference evidence="3 4" key="1">
    <citation type="submission" date="2020-07" db="EMBL/GenBank/DDBJ databases">
        <title>Trichoderma asperellum IC-1 whole genome shotgun sequence.</title>
        <authorList>
            <person name="Kanamasa S."/>
            <person name="Takahashi H."/>
        </authorList>
    </citation>
    <scope>NUCLEOTIDE SEQUENCE [LARGE SCALE GENOMIC DNA]</scope>
    <source>
        <strain evidence="3 4">IC-1</strain>
    </source>
</reference>
<feature type="compositionally biased region" description="Gly residues" evidence="1">
    <location>
        <begin position="719"/>
        <end position="729"/>
    </location>
</feature>
<dbReference type="AlphaFoldDB" id="A0A6V8QSF6"/>
<feature type="compositionally biased region" description="Low complexity" evidence="1">
    <location>
        <begin position="220"/>
        <end position="232"/>
    </location>
</feature>
<proteinExistence type="predicted"/>
<feature type="region of interest" description="Disordered" evidence="1">
    <location>
        <begin position="471"/>
        <end position="571"/>
    </location>
</feature>
<accession>A0A6V8QSF6</accession>
<evidence type="ECO:0000313" key="3">
    <source>
        <dbReference type="EMBL" id="GFP55524.1"/>
    </source>
</evidence>
<name>A0A6V8QSF6_TRIAP</name>
<protein>
    <submittedName>
        <fullName evidence="3">Uncharacterized protein</fullName>
    </submittedName>
</protein>
<sequence>MSFATRALRREVEQSEHPIGLGWLLAISLCGGVLLFTTVGLLLVWWVKKNRHPGPQMVYGYSAATRNSLLPPSSSRLIKRRLLGSESFSKVSSRLSSRFSFSAKAQQHAVQTPLPTHEGVQLPERRRTVSRGRKRSRSWVDEDDLHGPKMMVRSNKRSARESWFGRDGCLGMAPTLPNVGMIVPESEKGYVQVGELPAAQGPQSRWLPRSQTEPRLATIPGSPLSPGDDSSSTEAAAIPLRGMSVPVFQPTPIRPAQMRHSKTDPSLKGILRSTDLRLSQRSSRSSVKASISSSLKASPTKPSGSSQTGTSGRSGSGWRASSSPPKRGGSFAGSRNNSTSTIGSAANSLILAATQELELPGGSSSPSKARSVHWERQDQQMANRSPERAQYASSLTQSPQRQSPQRQSPQRQSPQRQSPQRQSPQRHSPQRHSPQKQNPQVMMMVPHVQMQPPHMKFPQMQHPQLVFPQMQHSSISHVQQHRSSKKTAERRMSVESDKSSSLSTLYSTNEPEEEMPRQQQQTQDDDPFVEKGGPRRWPSWQARQRPATMDSSQRRAKALSAASLTMGEPPYPPPLRPVSEISQPKMGCEALTSPRILQPQARPANRCSISQMPYLLEAPSEASFASVSVESDATEVLASEMQRLDWVDSSDSASSSPTTPTRQTRYRDMSSSSPYDEREIMSLLMGTAPANRTLPLSPSPSVIAPDGSIVTVLSPPPRGGGGGSGGGGLVRQASTSSSIYTLESFIGTDLGVALTASPSPRATMRSLVEGGQRLSNTVAELRRMNSMISTYSVASLASTAVGEGDNAPSTLPASLSGSGAGLTASRSIRFGTASIGSRHYLNIGGDARRSMVVTGSHRYRPRRGQHRRAETYYYGKENLGLGLRLSCIMDGTINVVTQDVVAQEDEDEDEEVVRDGDGLECGPAMEIIEGIPSGVLSQKLTPVEQLIAAEQRQNLRRASLDSLGLYDNDGFLLSSPERDAKRTGVRV</sequence>